<sequence length="49" mass="5550">MAKKPGETQEKTAEYTKKLAREAVRKTILPPSRTTKGFHQQQSQVMAGY</sequence>
<organism evidence="2 3">
    <name type="scientific">Salmonella phage 22</name>
    <dbReference type="NCBI Taxonomy" id="1654885"/>
    <lineage>
        <taxon>Viruses</taxon>
        <taxon>Duplodnaviria</taxon>
        <taxon>Heunggongvirae</taxon>
        <taxon>Uroviricota</taxon>
        <taxon>Caudoviricetes</taxon>
        <taxon>Lederbergvirus</taxon>
        <taxon>Salmonella phage P22</taxon>
    </lineage>
</organism>
<accession>A0A0N7CGD5</accession>
<protein>
    <submittedName>
        <fullName evidence="2">Tubulin/FtsZ family GTPase domain protein</fullName>
    </submittedName>
</protein>
<evidence type="ECO:0000313" key="3">
    <source>
        <dbReference type="Proteomes" id="UP000225870"/>
    </source>
</evidence>
<evidence type="ECO:0000313" key="2">
    <source>
        <dbReference type="EMBL" id="AKJ74372.1"/>
    </source>
</evidence>
<evidence type="ECO:0000256" key="1">
    <source>
        <dbReference type="SAM" id="MobiDB-lite"/>
    </source>
</evidence>
<gene>
    <name evidence="2" type="ORF">SP22_67</name>
</gene>
<feature type="region of interest" description="Disordered" evidence="1">
    <location>
        <begin position="25"/>
        <end position="49"/>
    </location>
</feature>
<feature type="compositionally biased region" description="Polar residues" evidence="1">
    <location>
        <begin position="32"/>
        <end position="49"/>
    </location>
</feature>
<name>A0A0N7CGD5_BPP22</name>
<reference evidence="2 3" key="1">
    <citation type="journal article" date="2016" name="Virus Genes">
        <title>Genomic characterization of Salmonella bacteriophages isolated from India.</title>
        <authorList>
            <person name="Karpe Y.A."/>
            <person name="Kanade G.D."/>
            <person name="Pingale K.D."/>
            <person name="Arankalle V.A."/>
            <person name="Banerjee K."/>
        </authorList>
    </citation>
    <scope>NUCLEOTIDE SEQUENCE [LARGE SCALE GENOMIC DNA]</scope>
</reference>
<proteinExistence type="predicted"/>
<dbReference type="Proteomes" id="UP000225870">
    <property type="component" value="Segment"/>
</dbReference>
<dbReference type="EMBL" id="KR296686">
    <property type="protein sequence ID" value="AKJ74372.1"/>
    <property type="molecule type" value="Genomic_DNA"/>
</dbReference>